<feature type="domain" description="Replication protein A C-terminal" evidence="8">
    <location>
        <begin position="126"/>
        <end position="224"/>
    </location>
</feature>
<dbReference type="GO" id="GO:0035861">
    <property type="term" value="C:site of double-strand break"/>
    <property type="evidence" value="ECO:0007669"/>
    <property type="project" value="TreeGrafter"/>
</dbReference>
<proteinExistence type="inferred from homology"/>
<comment type="similarity">
    <text evidence="2">Belongs to the replication factor A protein 2 family.</text>
</comment>
<dbReference type="GeneID" id="36323541"/>
<feature type="compositionally biased region" description="Polar residues" evidence="6">
    <location>
        <begin position="147"/>
        <end position="163"/>
    </location>
</feature>
<dbReference type="GO" id="GO:0000781">
    <property type="term" value="C:chromosome, telomeric region"/>
    <property type="evidence" value="ECO:0007669"/>
    <property type="project" value="TreeGrafter"/>
</dbReference>
<organism evidence="9 10">
    <name type="scientific">Postia placenta MAD-698-R-SB12</name>
    <dbReference type="NCBI Taxonomy" id="670580"/>
    <lineage>
        <taxon>Eukaryota</taxon>
        <taxon>Fungi</taxon>
        <taxon>Dikarya</taxon>
        <taxon>Basidiomycota</taxon>
        <taxon>Agaricomycotina</taxon>
        <taxon>Agaricomycetes</taxon>
        <taxon>Polyporales</taxon>
        <taxon>Adustoporiaceae</taxon>
        <taxon>Rhodonia</taxon>
    </lineage>
</organism>
<dbReference type="InterPro" id="IPR040260">
    <property type="entry name" value="RFA2-like"/>
</dbReference>
<comment type="subcellular location">
    <subcellularLocation>
        <location evidence="1">Nucleus</location>
    </subcellularLocation>
</comment>
<evidence type="ECO:0000256" key="5">
    <source>
        <dbReference type="ARBA" id="ARBA00023242"/>
    </source>
</evidence>
<dbReference type="SUPFAM" id="SSF46785">
    <property type="entry name" value="Winged helix' DNA-binding domain"/>
    <property type="match status" value="1"/>
</dbReference>
<keyword evidence="4" id="KW-0238">DNA-binding</keyword>
<dbReference type="InterPro" id="IPR004365">
    <property type="entry name" value="NA-bd_OB_tRNA"/>
</dbReference>
<evidence type="ECO:0000313" key="10">
    <source>
        <dbReference type="Proteomes" id="UP000194127"/>
    </source>
</evidence>
<dbReference type="Gene3D" id="1.10.10.10">
    <property type="entry name" value="Winged helix-like DNA-binding domain superfamily/Winged helix DNA-binding domain"/>
    <property type="match status" value="1"/>
</dbReference>
<dbReference type="EMBL" id="KZ110593">
    <property type="protein sequence ID" value="OSX65320.1"/>
    <property type="molecule type" value="Genomic_DNA"/>
</dbReference>
<dbReference type="AlphaFoldDB" id="A0A1X6N9X8"/>
<evidence type="ECO:0000259" key="7">
    <source>
        <dbReference type="Pfam" id="PF01336"/>
    </source>
</evidence>
<evidence type="ECO:0000256" key="1">
    <source>
        <dbReference type="ARBA" id="ARBA00004123"/>
    </source>
</evidence>
<evidence type="ECO:0000256" key="3">
    <source>
        <dbReference type="ARBA" id="ARBA00022705"/>
    </source>
</evidence>
<dbReference type="PIRSF" id="PIRSF036949">
    <property type="entry name" value="RPA32"/>
    <property type="match status" value="1"/>
</dbReference>
<evidence type="ECO:0000256" key="4">
    <source>
        <dbReference type="ARBA" id="ARBA00023125"/>
    </source>
</evidence>
<dbReference type="GO" id="GO:0006260">
    <property type="term" value="P:DNA replication"/>
    <property type="evidence" value="ECO:0007669"/>
    <property type="project" value="UniProtKB-KW"/>
</dbReference>
<dbReference type="Pfam" id="PF01336">
    <property type="entry name" value="tRNA_anti-codon"/>
    <property type="match status" value="1"/>
</dbReference>
<feature type="region of interest" description="Disordered" evidence="6">
    <location>
        <begin position="123"/>
        <end position="163"/>
    </location>
</feature>
<dbReference type="SUPFAM" id="SSF50249">
    <property type="entry name" value="Nucleic acid-binding proteins"/>
    <property type="match status" value="1"/>
</dbReference>
<sequence length="231" mass="25294">MIGQLLNATQAHSDAEWMIEDAEIGQVTVVASVITIKNQATNCVYWIDDGSGRVEARHWVDSANEEDSERWGSITEGAYIRVMGGLKMFGNKRYINAQHIRPVKDHHEFLFHTLEAMTVTRIFEKGPPPRPSDAGKDPRAVAGGSVTGPSAYTAQSNTASSTDQYAHLPPLQRRIAEFMLSRPPADEGIHVGAIARSVGGDARAISEALDKLMDDGYVFTTIDDSHFQLSV</sequence>
<reference evidence="9 10" key="1">
    <citation type="submission" date="2017-04" db="EMBL/GenBank/DDBJ databases">
        <title>Genome Sequence of the Model Brown-Rot Fungus Postia placenta SB12.</title>
        <authorList>
            <consortium name="DOE Joint Genome Institute"/>
            <person name="Gaskell J."/>
            <person name="Kersten P."/>
            <person name="Larrondo L.F."/>
            <person name="Canessa P."/>
            <person name="Martinez D."/>
            <person name="Hibbett D."/>
            <person name="Schmoll M."/>
            <person name="Kubicek C.P."/>
            <person name="Martinez A.T."/>
            <person name="Yadav J."/>
            <person name="Master E."/>
            <person name="Magnuson J.K."/>
            <person name="James T."/>
            <person name="Yaver D."/>
            <person name="Berka R."/>
            <person name="Labutti K."/>
            <person name="Lipzen A."/>
            <person name="Aerts A."/>
            <person name="Barry K."/>
            <person name="Henrissat B."/>
            <person name="Blanchette R."/>
            <person name="Grigoriev I."/>
            <person name="Cullen D."/>
        </authorList>
    </citation>
    <scope>NUCLEOTIDE SEQUENCE [LARGE SCALE GENOMIC DNA]</scope>
    <source>
        <strain evidence="9 10">MAD-698-R-SB12</strain>
    </source>
</reference>
<dbReference type="Pfam" id="PF08784">
    <property type="entry name" value="RPA_C"/>
    <property type="match status" value="1"/>
</dbReference>
<dbReference type="PANTHER" id="PTHR13989">
    <property type="entry name" value="REPLICATION PROTEIN A-RELATED"/>
    <property type="match status" value="1"/>
</dbReference>
<dbReference type="Proteomes" id="UP000194127">
    <property type="component" value="Unassembled WGS sequence"/>
</dbReference>
<evidence type="ECO:0008006" key="11">
    <source>
        <dbReference type="Google" id="ProtNLM"/>
    </source>
</evidence>
<dbReference type="CDD" id="cd04478">
    <property type="entry name" value="RPA2_DBD_D"/>
    <property type="match status" value="1"/>
</dbReference>
<evidence type="ECO:0000256" key="2">
    <source>
        <dbReference type="ARBA" id="ARBA00007815"/>
    </source>
</evidence>
<evidence type="ECO:0000259" key="8">
    <source>
        <dbReference type="Pfam" id="PF08784"/>
    </source>
</evidence>
<dbReference type="InterPro" id="IPR014892">
    <property type="entry name" value="RPA_C"/>
</dbReference>
<dbReference type="Gene3D" id="2.40.50.140">
    <property type="entry name" value="Nucleic acid-binding proteins"/>
    <property type="match status" value="1"/>
</dbReference>
<name>A0A1X6N9X8_9APHY</name>
<keyword evidence="3" id="KW-0235">DNA replication</keyword>
<evidence type="ECO:0000256" key="6">
    <source>
        <dbReference type="SAM" id="MobiDB-lite"/>
    </source>
</evidence>
<dbReference type="STRING" id="670580.A0A1X6N9X8"/>
<evidence type="ECO:0000313" key="9">
    <source>
        <dbReference type="EMBL" id="OSX65320.1"/>
    </source>
</evidence>
<dbReference type="RefSeq" id="XP_024342114.1">
    <property type="nucleotide sequence ID" value="XM_024478591.1"/>
</dbReference>
<protein>
    <recommendedName>
        <fullName evidence="11">Replication protein A C-terminal domain-containing protein</fullName>
    </recommendedName>
</protein>
<keyword evidence="10" id="KW-1185">Reference proteome</keyword>
<keyword evidence="5" id="KW-0539">Nucleus</keyword>
<accession>A0A1X6N9X8</accession>
<dbReference type="PANTHER" id="PTHR13989:SF16">
    <property type="entry name" value="REPLICATION PROTEIN A2"/>
    <property type="match status" value="1"/>
</dbReference>
<dbReference type="InterPro" id="IPR012340">
    <property type="entry name" value="NA-bd_OB-fold"/>
</dbReference>
<dbReference type="GO" id="GO:0003697">
    <property type="term" value="F:single-stranded DNA binding"/>
    <property type="evidence" value="ECO:0007669"/>
    <property type="project" value="TreeGrafter"/>
</dbReference>
<feature type="domain" description="OB" evidence="7">
    <location>
        <begin position="27"/>
        <end position="103"/>
    </location>
</feature>
<dbReference type="GO" id="GO:0005662">
    <property type="term" value="C:DNA replication factor A complex"/>
    <property type="evidence" value="ECO:0007669"/>
    <property type="project" value="TreeGrafter"/>
</dbReference>
<dbReference type="OrthoDB" id="25571at2759"/>
<dbReference type="InterPro" id="IPR014646">
    <property type="entry name" value="Rfa2/RPA32"/>
</dbReference>
<dbReference type="GO" id="GO:0000724">
    <property type="term" value="P:double-strand break repair via homologous recombination"/>
    <property type="evidence" value="ECO:0007669"/>
    <property type="project" value="TreeGrafter"/>
</dbReference>
<dbReference type="InterPro" id="IPR036388">
    <property type="entry name" value="WH-like_DNA-bd_sf"/>
</dbReference>
<dbReference type="GO" id="GO:0006289">
    <property type="term" value="P:nucleotide-excision repair"/>
    <property type="evidence" value="ECO:0007669"/>
    <property type="project" value="TreeGrafter"/>
</dbReference>
<dbReference type="InterPro" id="IPR036390">
    <property type="entry name" value="WH_DNA-bd_sf"/>
</dbReference>
<gene>
    <name evidence="9" type="ORF">POSPLADRAFT_1044711</name>
</gene>